<gene>
    <name evidence="18" type="ORF">SmJEL517_g03880</name>
</gene>
<comment type="catalytic activity">
    <reaction evidence="13">
        <text>L-threonyl-[protein] + ATP = O-phospho-L-threonyl-[protein] + ADP + H(+)</text>
        <dbReference type="Rhea" id="RHEA:46608"/>
        <dbReference type="Rhea" id="RHEA-COMP:11060"/>
        <dbReference type="Rhea" id="RHEA-COMP:11605"/>
        <dbReference type="ChEBI" id="CHEBI:15378"/>
        <dbReference type="ChEBI" id="CHEBI:30013"/>
        <dbReference type="ChEBI" id="CHEBI:30616"/>
        <dbReference type="ChEBI" id="CHEBI:61977"/>
        <dbReference type="ChEBI" id="CHEBI:456216"/>
        <dbReference type="EC" id="2.7.11.1"/>
    </reaction>
</comment>
<evidence type="ECO:0000256" key="10">
    <source>
        <dbReference type="ARBA" id="ARBA00022840"/>
    </source>
</evidence>
<evidence type="ECO:0000256" key="4">
    <source>
        <dbReference type="ARBA" id="ARBA00012513"/>
    </source>
</evidence>
<evidence type="ECO:0000256" key="8">
    <source>
        <dbReference type="ARBA" id="ARBA00022741"/>
    </source>
</evidence>
<feature type="compositionally biased region" description="Low complexity" evidence="16">
    <location>
        <begin position="270"/>
        <end position="301"/>
    </location>
</feature>
<name>A0A507C1G2_9FUNG</name>
<feature type="region of interest" description="Disordered" evidence="16">
    <location>
        <begin position="928"/>
        <end position="1058"/>
    </location>
</feature>
<feature type="compositionally biased region" description="Polar residues" evidence="16">
    <location>
        <begin position="378"/>
        <end position="397"/>
    </location>
</feature>
<keyword evidence="11" id="KW-0460">Magnesium</keyword>
<proteinExistence type="inferred from homology"/>
<evidence type="ECO:0000256" key="16">
    <source>
        <dbReference type="SAM" id="MobiDB-lite"/>
    </source>
</evidence>
<evidence type="ECO:0000256" key="14">
    <source>
        <dbReference type="ARBA" id="ARBA00048679"/>
    </source>
</evidence>
<evidence type="ECO:0000313" key="18">
    <source>
        <dbReference type="EMBL" id="TPX33261.1"/>
    </source>
</evidence>
<evidence type="ECO:0000256" key="7">
    <source>
        <dbReference type="ARBA" id="ARBA00022723"/>
    </source>
</evidence>
<dbReference type="PROSITE" id="PS00108">
    <property type="entry name" value="PROTEIN_KINASE_ST"/>
    <property type="match status" value="1"/>
</dbReference>
<feature type="domain" description="Protein kinase" evidence="17">
    <location>
        <begin position="588"/>
        <end position="902"/>
    </location>
</feature>
<dbReference type="RefSeq" id="XP_031024303.1">
    <property type="nucleotide sequence ID" value="XM_031169808.1"/>
</dbReference>
<feature type="compositionally biased region" description="Polar residues" evidence="16">
    <location>
        <begin position="454"/>
        <end position="473"/>
    </location>
</feature>
<feature type="compositionally biased region" description="Basic and acidic residues" evidence="16">
    <location>
        <begin position="965"/>
        <end position="977"/>
    </location>
</feature>
<dbReference type="GO" id="GO:0046872">
    <property type="term" value="F:metal ion binding"/>
    <property type="evidence" value="ECO:0007669"/>
    <property type="project" value="UniProtKB-KW"/>
</dbReference>
<dbReference type="PROSITE" id="PS50011">
    <property type="entry name" value="PROTEIN_KINASE_DOM"/>
    <property type="match status" value="1"/>
</dbReference>
<dbReference type="EMBL" id="QEAO01000022">
    <property type="protein sequence ID" value="TPX33261.1"/>
    <property type="molecule type" value="Genomic_DNA"/>
</dbReference>
<feature type="compositionally biased region" description="Polar residues" evidence="16">
    <location>
        <begin position="198"/>
        <end position="222"/>
    </location>
</feature>
<feature type="compositionally biased region" description="Low complexity" evidence="16">
    <location>
        <begin position="1001"/>
        <end position="1015"/>
    </location>
</feature>
<sequence length="1145" mass="124515">MAEREQEGGSVPFAKPPSGPRPAFTRSRHSSQTTDSKSSNQLLGEQKQHGSGGVDQNATTSETFTTTAQPNERRRSRNTTQNHDHSNGGSRNQSSMNVDIPSLSMPSLERIRSRPDANDTESAYTSDRPPYIPSSSNNNLGQPNPQQMSKNSSRASSTLSASRIVIAGRKRTLSRGVVSAGGPSQTSVDDDERPVRSRSANQSSSQPTYGIESRSTSALSQGSSLTSTSRLPSTADRPVLHIYPRKQMVGRSQASLATTKPPPANNSNAVSISHISKSVSGSGWTQQSSSGNVENHNSSSHGGSGSNKIHKSRSTIVGSKSTFSVGRSRSMARVNGMTSSRSMALNNRDPTTMGGIMTPFKNRAPSSSSVRPQDESVHSITSGSAPAQTTPIVPTSQHDSKKELSWVAPDRQTEEPESSEATSEDDDDDKYVSEGYANARRPSIIGARTRRLSAASSNSRTHFSGQRRVSTGSAPRRVSTDSNQRRLSSDSGRGVPFQRDENTSPVTPSTAVNEIQPDSLAPPGAVERQISNVSQLGPIDDSYRDNPEYYEYLMLCQRHASSNFITKIGSSEVVYEEEGIVPKMVGPYLLGDQIGKGSFGKVKEGLCSETLQRVAVKIINKKRLRKVQNGVENVIRQVIVMHLHTDELADSNREIKLLRRLKHKNCITLIDVYCKVEDDEGFNSFFPWYQEIEEEPIIWKYDDGTEVEKSAEVLKWYMVFEYCPCSLQMLIEHDGKLTAERARGFFVQLMEGLAYLHSQSIVHRDIKPGNLLITTDGTLKLTDYGIMEEFSPYEAGDLMTTTFAGTHQFLSSEIAAGATIFSGTKVDIWACGVTLYNMVTARYPFEFPLDGTLMGLYQNIIEAEWQTPPEVDAELNDLLRGVLRKDPDTRMTIPEVLDHGWCISGESKFSSRAPPAILAYPVIDDNQTTSRSNTVADDDLSTAYNSSSNNPSPAGNSRPTLRPISEIRDSQTDESHRHSSGTASGNGFASSNGGLTSPKLNSSASDSRSANNSTSGGVRISSDALDDEKSRTHTLLENGGTTTSPSVLSSGAPSSKAEFAKTGHSRAWTGSRGQIVEPTETTLIPYLDILYAAEIEGELDSSGTIGDLLGVEKSKKTKGGVKNWFMGVFKRPPRRKSSRTGIKGR</sequence>
<dbReference type="InterPro" id="IPR000719">
    <property type="entry name" value="Prot_kinase_dom"/>
</dbReference>
<feature type="compositionally biased region" description="Polar residues" evidence="16">
    <location>
        <begin position="336"/>
        <end position="350"/>
    </location>
</feature>
<keyword evidence="5" id="KW-0723">Serine/threonine-protein kinase</keyword>
<keyword evidence="19" id="KW-1185">Reference proteome</keyword>
<dbReference type="InterPro" id="IPR011009">
    <property type="entry name" value="Kinase-like_dom_sf"/>
</dbReference>
<dbReference type="SMART" id="SM00220">
    <property type="entry name" value="S_TKc"/>
    <property type="match status" value="1"/>
</dbReference>
<keyword evidence="8 15" id="KW-0547">Nucleotide-binding</keyword>
<feature type="compositionally biased region" description="Low complexity" evidence="16">
    <location>
        <begin position="149"/>
        <end position="160"/>
    </location>
</feature>
<feature type="compositionally biased region" description="Polar residues" evidence="16">
    <location>
        <begin position="503"/>
        <end position="513"/>
    </location>
</feature>
<organism evidence="18 19">
    <name type="scientific">Synchytrium microbalum</name>
    <dbReference type="NCBI Taxonomy" id="1806994"/>
    <lineage>
        <taxon>Eukaryota</taxon>
        <taxon>Fungi</taxon>
        <taxon>Fungi incertae sedis</taxon>
        <taxon>Chytridiomycota</taxon>
        <taxon>Chytridiomycota incertae sedis</taxon>
        <taxon>Chytridiomycetes</taxon>
        <taxon>Synchytriales</taxon>
        <taxon>Synchytriaceae</taxon>
        <taxon>Synchytrium</taxon>
    </lineage>
</organism>
<evidence type="ECO:0000256" key="11">
    <source>
        <dbReference type="ARBA" id="ARBA00022842"/>
    </source>
</evidence>
<comment type="cofactor">
    <cofactor evidence="1">
        <name>Mn(2+)</name>
        <dbReference type="ChEBI" id="CHEBI:29035"/>
    </cofactor>
</comment>
<evidence type="ECO:0000256" key="3">
    <source>
        <dbReference type="ARBA" id="ARBA00009985"/>
    </source>
</evidence>
<evidence type="ECO:0000259" key="17">
    <source>
        <dbReference type="PROSITE" id="PS50011"/>
    </source>
</evidence>
<reference evidence="18 19" key="1">
    <citation type="journal article" date="2019" name="Sci. Rep.">
        <title>Comparative genomics of chytrid fungi reveal insights into the obligate biotrophic and pathogenic lifestyle of Synchytrium endobioticum.</title>
        <authorList>
            <person name="van de Vossenberg B.T.L.H."/>
            <person name="Warris S."/>
            <person name="Nguyen H.D.T."/>
            <person name="van Gent-Pelzer M.P.E."/>
            <person name="Joly D.L."/>
            <person name="van de Geest H.C."/>
            <person name="Bonants P.J.M."/>
            <person name="Smith D.S."/>
            <person name="Levesque C.A."/>
            <person name="van der Lee T.A.J."/>
        </authorList>
    </citation>
    <scope>NUCLEOTIDE SEQUENCE [LARGE SCALE GENOMIC DNA]</scope>
    <source>
        <strain evidence="18 19">JEL517</strain>
    </source>
</reference>
<keyword evidence="12" id="KW-0464">Manganese</keyword>
<keyword evidence="10 15" id="KW-0067">ATP-binding</keyword>
<evidence type="ECO:0000256" key="5">
    <source>
        <dbReference type="ARBA" id="ARBA00022527"/>
    </source>
</evidence>
<feature type="binding site" evidence="15">
    <location>
        <position position="617"/>
    </location>
    <ligand>
        <name>ATP</name>
        <dbReference type="ChEBI" id="CHEBI:30616"/>
    </ligand>
</feature>
<feature type="compositionally biased region" description="Acidic residues" evidence="16">
    <location>
        <begin position="415"/>
        <end position="429"/>
    </location>
</feature>
<dbReference type="GO" id="GO:0005524">
    <property type="term" value="F:ATP binding"/>
    <property type="evidence" value="ECO:0007669"/>
    <property type="project" value="UniProtKB-UniRule"/>
</dbReference>
<feature type="compositionally biased region" description="Low complexity" evidence="16">
    <location>
        <begin position="223"/>
        <end position="234"/>
    </location>
</feature>
<dbReference type="EC" id="2.7.11.1" evidence="4"/>
<evidence type="ECO:0000256" key="15">
    <source>
        <dbReference type="PROSITE-ProRule" id="PRU10141"/>
    </source>
</evidence>
<dbReference type="InterPro" id="IPR008271">
    <property type="entry name" value="Ser/Thr_kinase_AS"/>
</dbReference>
<feature type="region of interest" description="Disordered" evidence="16">
    <location>
        <begin position="173"/>
        <end position="524"/>
    </location>
</feature>
<dbReference type="Gene3D" id="1.10.510.10">
    <property type="entry name" value="Transferase(Phosphotransferase) domain 1"/>
    <property type="match status" value="1"/>
</dbReference>
<dbReference type="GO" id="GO:0004674">
    <property type="term" value="F:protein serine/threonine kinase activity"/>
    <property type="evidence" value="ECO:0007669"/>
    <property type="project" value="UniProtKB-KW"/>
</dbReference>
<evidence type="ECO:0000256" key="12">
    <source>
        <dbReference type="ARBA" id="ARBA00023211"/>
    </source>
</evidence>
<keyword evidence="7" id="KW-0479">Metal-binding</keyword>
<feature type="compositionally biased region" description="Polar residues" evidence="16">
    <location>
        <begin position="314"/>
        <end position="327"/>
    </location>
</feature>
<comment type="cofactor">
    <cofactor evidence="2">
        <name>Mg(2+)</name>
        <dbReference type="ChEBI" id="CHEBI:18420"/>
    </cofactor>
</comment>
<evidence type="ECO:0000256" key="9">
    <source>
        <dbReference type="ARBA" id="ARBA00022777"/>
    </source>
</evidence>
<comment type="caution">
    <text evidence="18">The sequence shown here is derived from an EMBL/GenBank/DDBJ whole genome shotgun (WGS) entry which is preliminary data.</text>
</comment>
<feature type="compositionally biased region" description="Polar residues" evidence="16">
    <location>
        <begin position="87"/>
        <end position="97"/>
    </location>
</feature>
<comment type="catalytic activity">
    <reaction evidence="14">
        <text>L-seryl-[protein] + ATP = O-phospho-L-seryl-[protein] + ADP + H(+)</text>
        <dbReference type="Rhea" id="RHEA:17989"/>
        <dbReference type="Rhea" id="RHEA-COMP:9863"/>
        <dbReference type="Rhea" id="RHEA-COMP:11604"/>
        <dbReference type="ChEBI" id="CHEBI:15378"/>
        <dbReference type="ChEBI" id="CHEBI:29999"/>
        <dbReference type="ChEBI" id="CHEBI:30616"/>
        <dbReference type="ChEBI" id="CHEBI:83421"/>
        <dbReference type="ChEBI" id="CHEBI:456216"/>
        <dbReference type="EC" id="2.7.11.1"/>
    </reaction>
</comment>
<dbReference type="Pfam" id="PF00069">
    <property type="entry name" value="Pkinase"/>
    <property type="match status" value="1"/>
</dbReference>
<feature type="region of interest" description="Disordered" evidence="16">
    <location>
        <begin position="1"/>
        <end position="160"/>
    </location>
</feature>
<dbReference type="PROSITE" id="PS00107">
    <property type="entry name" value="PROTEIN_KINASE_ATP"/>
    <property type="match status" value="1"/>
</dbReference>
<dbReference type="InterPro" id="IPR017441">
    <property type="entry name" value="Protein_kinase_ATP_BS"/>
</dbReference>
<dbReference type="SUPFAM" id="SSF56112">
    <property type="entry name" value="Protein kinase-like (PK-like)"/>
    <property type="match status" value="1"/>
</dbReference>
<evidence type="ECO:0000256" key="1">
    <source>
        <dbReference type="ARBA" id="ARBA00001936"/>
    </source>
</evidence>
<feature type="compositionally biased region" description="Low complexity" evidence="16">
    <location>
        <begin position="1044"/>
        <end position="1055"/>
    </location>
</feature>
<dbReference type="OrthoDB" id="68483at2759"/>
<feature type="compositionally biased region" description="Low complexity" evidence="16">
    <location>
        <begin position="980"/>
        <end position="994"/>
    </location>
</feature>
<feature type="compositionally biased region" description="Polar residues" evidence="16">
    <location>
        <begin position="133"/>
        <end position="148"/>
    </location>
</feature>
<evidence type="ECO:0000256" key="13">
    <source>
        <dbReference type="ARBA" id="ARBA00047899"/>
    </source>
</evidence>
<dbReference type="STRING" id="1806994.A0A507C1G2"/>
<comment type="similarity">
    <text evidence="3">Belongs to the protein kinase superfamily. CAMK Ser/Thr protein kinase family. LKB1 subfamily.</text>
</comment>
<protein>
    <recommendedName>
        <fullName evidence="4">non-specific serine/threonine protein kinase</fullName>
        <ecNumber evidence="4">2.7.11.1</ecNumber>
    </recommendedName>
</protein>
<dbReference type="GeneID" id="42005105"/>
<keyword evidence="6" id="KW-0808">Transferase</keyword>
<dbReference type="PANTHER" id="PTHR24346">
    <property type="entry name" value="MAP/MICROTUBULE AFFINITY-REGULATING KINASE"/>
    <property type="match status" value="1"/>
</dbReference>
<evidence type="ECO:0000313" key="19">
    <source>
        <dbReference type="Proteomes" id="UP000319731"/>
    </source>
</evidence>
<keyword evidence="9" id="KW-0418">Kinase</keyword>
<dbReference type="Proteomes" id="UP000319731">
    <property type="component" value="Unassembled WGS sequence"/>
</dbReference>
<dbReference type="GO" id="GO:0005737">
    <property type="term" value="C:cytoplasm"/>
    <property type="evidence" value="ECO:0007669"/>
    <property type="project" value="TreeGrafter"/>
</dbReference>
<accession>A0A507C1G2</accession>
<evidence type="ECO:0000256" key="2">
    <source>
        <dbReference type="ARBA" id="ARBA00001946"/>
    </source>
</evidence>
<feature type="compositionally biased region" description="Polar residues" evidence="16">
    <location>
        <begin position="1033"/>
        <end position="1043"/>
    </location>
</feature>
<dbReference type="PANTHER" id="PTHR24346:SF94">
    <property type="entry name" value="NON-SPECIFIC SERINE_THREONINE PROTEIN KINASE"/>
    <property type="match status" value="1"/>
</dbReference>
<feature type="compositionally biased region" description="Polar residues" evidence="16">
    <location>
        <begin position="30"/>
        <end position="43"/>
    </location>
</feature>
<evidence type="ECO:0000256" key="6">
    <source>
        <dbReference type="ARBA" id="ARBA00022679"/>
    </source>
</evidence>
<feature type="compositionally biased region" description="Low complexity" evidence="16">
    <location>
        <begin position="945"/>
        <end position="959"/>
    </location>
</feature>
<dbReference type="GO" id="GO:0035556">
    <property type="term" value="P:intracellular signal transduction"/>
    <property type="evidence" value="ECO:0007669"/>
    <property type="project" value="TreeGrafter"/>
</dbReference>
<dbReference type="AlphaFoldDB" id="A0A507C1G2"/>